<reference evidence="2 3" key="2">
    <citation type="journal article" date="2012" name="PLoS Pathog.">
        <title>Diverse lifestyles and strategies of plant pathogenesis encoded in the genomes of eighteen Dothideomycetes fungi.</title>
        <authorList>
            <person name="Ohm R.A."/>
            <person name="Feau N."/>
            <person name="Henrissat B."/>
            <person name="Schoch C.L."/>
            <person name="Horwitz B.A."/>
            <person name="Barry K.W."/>
            <person name="Condon B.J."/>
            <person name="Copeland A.C."/>
            <person name="Dhillon B."/>
            <person name="Glaser F."/>
            <person name="Hesse C.N."/>
            <person name="Kosti I."/>
            <person name="LaButti K."/>
            <person name="Lindquist E.A."/>
            <person name="Lucas S."/>
            <person name="Salamov A.A."/>
            <person name="Bradshaw R.E."/>
            <person name="Ciuffetti L."/>
            <person name="Hamelin R.C."/>
            <person name="Kema G.H.J."/>
            <person name="Lawrence C."/>
            <person name="Scott J.A."/>
            <person name="Spatafora J.W."/>
            <person name="Turgeon B.G."/>
            <person name="de Wit P.J.G.M."/>
            <person name="Zhong S."/>
            <person name="Goodwin S.B."/>
            <person name="Grigoriev I.V."/>
        </authorList>
    </citation>
    <scope>NUCLEOTIDE SEQUENCE [LARGE SCALE GENOMIC DNA]</scope>
    <source>
        <strain evidence="3">NZE10 / CBS 128990</strain>
    </source>
</reference>
<feature type="region of interest" description="Disordered" evidence="1">
    <location>
        <begin position="271"/>
        <end position="293"/>
    </location>
</feature>
<dbReference type="AlphaFoldDB" id="M2XZP9"/>
<name>M2XZP9_DOTSN</name>
<dbReference type="HOGENOM" id="CLU_445502_0_0_1"/>
<accession>M2XZP9</accession>
<protein>
    <submittedName>
        <fullName evidence="2">Uncharacterized protein</fullName>
    </submittedName>
</protein>
<reference evidence="3" key="1">
    <citation type="journal article" date="2012" name="PLoS Genet.">
        <title>The genomes of the fungal plant pathogens Cladosporium fulvum and Dothistroma septosporum reveal adaptation to different hosts and lifestyles but also signatures of common ancestry.</title>
        <authorList>
            <person name="de Wit P.J.G.M."/>
            <person name="van der Burgt A."/>
            <person name="Oekmen B."/>
            <person name="Stergiopoulos I."/>
            <person name="Abd-Elsalam K.A."/>
            <person name="Aerts A.L."/>
            <person name="Bahkali A.H."/>
            <person name="Beenen H.G."/>
            <person name="Chettri P."/>
            <person name="Cox M.P."/>
            <person name="Datema E."/>
            <person name="de Vries R.P."/>
            <person name="Dhillon B."/>
            <person name="Ganley A.R."/>
            <person name="Griffiths S.A."/>
            <person name="Guo Y."/>
            <person name="Hamelin R.C."/>
            <person name="Henrissat B."/>
            <person name="Kabir M.S."/>
            <person name="Jashni M.K."/>
            <person name="Kema G."/>
            <person name="Klaubauf S."/>
            <person name="Lapidus A."/>
            <person name="Levasseur A."/>
            <person name="Lindquist E."/>
            <person name="Mehrabi R."/>
            <person name="Ohm R.A."/>
            <person name="Owen T.J."/>
            <person name="Salamov A."/>
            <person name="Schwelm A."/>
            <person name="Schijlen E."/>
            <person name="Sun H."/>
            <person name="van den Burg H.A."/>
            <person name="van Ham R.C.H.J."/>
            <person name="Zhang S."/>
            <person name="Goodwin S.B."/>
            <person name="Grigoriev I.V."/>
            <person name="Collemare J."/>
            <person name="Bradshaw R.E."/>
        </authorList>
    </citation>
    <scope>NUCLEOTIDE SEQUENCE [LARGE SCALE GENOMIC DNA]</scope>
    <source>
        <strain evidence="3">NZE10 / CBS 128990</strain>
    </source>
</reference>
<evidence type="ECO:0000313" key="3">
    <source>
        <dbReference type="Proteomes" id="UP000016933"/>
    </source>
</evidence>
<gene>
    <name evidence="2" type="ORF">DOTSEDRAFT_39684</name>
</gene>
<evidence type="ECO:0000313" key="2">
    <source>
        <dbReference type="EMBL" id="EME38153.1"/>
    </source>
</evidence>
<sequence>MVSAHVAISSASLSSCPQSKKIELSSIGKSSKGIGLEYPSPRRRGDGKAAARSAICIPLSPSVADTAGTAVAALSSSASSSSDAERSVRPWGGIPISLREGRYVPPPGVFRQHATDDISMGSSYTRQVLNLAWRSMSRRSNPLASEQILAFPRNPVPDIDQRSPEELLKSLHMKDRINVKINCSQNVQRGFMYLSISIAHTMAETDKVLKWFKSPLVPTKVKNAVKKSGTLTDNSRSMGIIHGVSRANETMWVHILVLYFGQYVLEQESNKSKQDSNVRPPRGRQHPLQSISRETRAEMDLDLVDGQISVALDWLLTKVQRIHNMLSQCLGYGDRYRMDTDVVDAQVVKDQQSASANRRVASAADDEPEQAIMLSDSDHDVQMNDVTSPVAHVYDSTDVTSRDLLAIGSDGHRLAFSGQAESLLMHEDARRLAKRRKATTEAKNHSARSTSIQAYAMLPFNAEVPDEADFQTDLGPMLQMIDNIENGFGPLHHTALDELQLLFQSHRCDLRSDVRGAKEDARFHALVLCSDGERESLEVAIGVEVSVGAVLGQAHSIHHEMASATNGEEDWSTDSCTAICPVLSHHRCCNRPGDGSSDLLCVFSYEDTRYTGT</sequence>
<evidence type="ECO:0000256" key="1">
    <source>
        <dbReference type="SAM" id="MobiDB-lite"/>
    </source>
</evidence>
<keyword evidence="3" id="KW-1185">Reference proteome</keyword>
<organism evidence="2 3">
    <name type="scientific">Dothistroma septosporum (strain NZE10 / CBS 128990)</name>
    <name type="common">Red band needle blight fungus</name>
    <name type="synonym">Mycosphaerella pini</name>
    <dbReference type="NCBI Taxonomy" id="675120"/>
    <lineage>
        <taxon>Eukaryota</taxon>
        <taxon>Fungi</taxon>
        <taxon>Dikarya</taxon>
        <taxon>Ascomycota</taxon>
        <taxon>Pezizomycotina</taxon>
        <taxon>Dothideomycetes</taxon>
        <taxon>Dothideomycetidae</taxon>
        <taxon>Mycosphaerellales</taxon>
        <taxon>Mycosphaerellaceae</taxon>
        <taxon>Dothistroma</taxon>
    </lineage>
</organism>
<proteinExistence type="predicted"/>
<dbReference type="Proteomes" id="UP000016933">
    <property type="component" value="Unassembled WGS sequence"/>
</dbReference>
<dbReference type="EMBL" id="KB446548">
    <property type="protein sequence ID" value="EME38153.1"/>
    <property type="molecule type" value="Genomic_DNA"/>
</dbReference>